<organism evidence="1 2">
    <name type="scientific">Phycomyces blakesleeanus</name>
    <dbReference type="NCBI Taxonomy" id="4837"/>
    <lineage>
        <taxon>Eukaryota</taxon>
        <taxon>Fungi</taxon>
        <taxon>Fungi incertae sedis</taxon>
        <taxon>Mucoromycota</taxon>
        <taxon>Mucoromycotina</taxon>
        <taxon>Mucoromycetes</taxon>
        <taxon>Mucorales</taxon>
        <taxon>Phycomycetaceae</taxon>
        <taxon>Phycomyces</taxon>
    </lineage>
</organism>
<dbReference type="EMBL" id="JBCLYO010000010">
    <property type="protein sequence ID" value="KAL0085409.1"/>
    <property type="molecule type" value="Genomic_DNA"/>
</dbReference>
<evidence type="ECO:0000313" key="2">
    <source>
        <dbReference type="Proteomes" id="UP001448207"/>
    </source>
</evidence>
<evidence type="ECO:0000313" key="1">
    <source>
        <dbReference type="EMBL" id="KAL0085409.1"/>
    </source>
</evidence>
<name>A0ABR3AZ41_PHYBL</name>
<dbReference type="Proteomes" id="UP001448207">
    <property type="component" value="Unassembled WGS sequence"/>
</dbReference>
<proteinExistence type="predicted"/>
<keyword evidence="2" id="KW-1185">Reference proteome</keyword>
<reference evidence="1 2" key="1">
    <citation type="submission" date="2024-04" db="EMBL/GenBank/DDBJ databases">
        <title>Symmetric and asymmetric DNA N6-adenine methylation regulates different biological responses in Mucorales.</title>
        <authorList>
            <consortium name="Lawrence Berkeley National Laboratory"/>
            <person name="Lax C."/>
            <person name="Mondo S.J."/>
            <person name="Osorio-Concepcion M."/>
            <person name="Muszewska A."/>
            <person name="Corrochano-Luque M."/>
            <person name="Gutierrez G."/>
            <person name="Riley R."/>
            <person name="Lipzen A."/>
            <person name="Guo J."/>
            <person name="Hundley H."/>
            <person name="Amirebrahimi M."/>
            <person name="Ng V."/>
            <person name="Lorenzo-Gutierrez D."/>
            <person name="Binder U."/>
            <person name="Yang J."/>
            <person name="Song Y."/>
            <person name="Canovas D."/>
            <person name="Navarro E."/>
            <person name="Freitag M."/>
            <person name="Gabaldon T."/>
            <person name="Grigoriev I.V."/>
            <person name="Corrochano L.M."/>
            <person name="Nicolas F.E."/>
            <person name="Garre V."/>
        </authorList>
    </citation>
    <scope>NUCLEOTIDE SEQUENCE [LARGE SCALE GENOMIC DNA]</scope>
    <source>
        <strain evidence="1 2">L51</strain>
    </source>
</reference>
<protein>
    <submittedName>
        <fullName evidence="1">Uncharacterized protein</fullName>
    </submittedName>
</protein>
<accession>A0ABR3AZ41</accession>
<feature type="non-terminal residue" evidence="1">
    <location>
        <position position="102"/>
    </location>
</feature>
<sequence length="102" mass="11644">MPKVLKDIFVHITNSSPSLVCELTVVGFLIMEAKLILLVMDSPTSYVCRVNRLTPLKVPELVEEFGRRMLPIVEVIDKAKLLMEKLYILLVNDETPLDLEFD</sequence>
<gene>
    <name evidence="1" type="ORF">J3Q64DRAFT_1610512</name>
</gene>
<comment type="caution">
    <text evidence="1">The sequence shown here is derived from an EMBL/GenBank/DDBJ whole genome shotgun (WGS) entry which is preliminary data.</text>
</comment>